<keyword evidence="8" id="KW-0496">Mitochondrion</keyword>
<evidence type="ECO:0000256" key="1">
    <source>
        <dbReference type="ARBA" id="ARBA00004448"/>
    </source>
</evidence>
<feature type="repeat" description="Solcar" evidence="10">
    <location>
        <begin position="11"/>
        <end position="91"/>
    </location>
</feature>
<keyword evidence="14" id="KW-1185">Reference proteome</keyword>
<evidence type="ECO:0000256" key="4">
    <source>
        <dbReference type="ARBA" id="ARBA00022692"/>
    </source>
</evidence>
<keyword evidence="9 10" id="KW-0472">Membrane</keyword>
<dbReference type="PROSITE" id="PS50920">
    <property type="entry name" value="SOLCAR"/>
    <property type="match status" value="3"/>
</dbReference>
<dbReference type="FunFam" id="1.50.40.10:FF:000009">
    <property type="entry name" value="Mitochondrial 2-oxoglutarate/malate carrier protein"/>
    <property type="match status" value="1"/>
</dbReference>
<evidence type="ECO:0000256" key="8">
    <source>
        <dbReference type="ARBA" id="ARBA00023128"/>
    </source>
</evidence>
<accession>A0AAE0F3J5</accession>
<dbReference type="GO" id="GO:0005743">
    <property type="term" value="C:mitochondrial inner membrane"/>
    <property type="evidence" value="ECO:0007669"/>
    <property type="project" value="UniProtKB-SubCell"/>
</dbReference>
<evidence type="ECO:0000256" key="7">
    <source>
        <dbReference type="ARBA" id="ARBA00022989"/>
    </source>
</evidence>
<protein>
    <submittedName>
        <fullName evidence="13">Uncharacterized protein</fullName>
    </submittedName>
</protein>
<dbReference type="InterPro" id="IPR050391">
    <property type="entry name" value="Mito_Metabolite_Transporter"/>
</dbReference>
<evidence type="ECO:0000313" key="13">
    <source>
        <dbReference type="EMBL" id="KAK3250761.1"/>
    </source>
</evidence>
<dbReference type="AlphaFoldDB" id="A0AAE0F3J5"/>
<proteinExistence type="inferred from homology"/>
<evidence type="ECO:0000256" key="5">
    <source>
        <dbReference type="ARBA" id="ARBA00022737"/>
    </source>
</evidence>
<comment type="caution">
    <text evidence="13">The sequence shown here is derived from an EMBL/GenBank/DDBJ whole genome shotgun (WGS) entry which is preliminary data.</text>
</comment>
<organism evidence="13 14">
    <name type="scientific">Cymbomonas tetramitiformis</name>
    <dbReference type="NCBI Taxonomy" id="36881"/>
    <lineage>
        <taxon>Eukaryota</taxon>
        <taxon>Viridiplantae</taxon>
        <taxon>Chlorophyta</taxon>
        <taxon>Pyramimonadophyceae</taxon>
        <taxon>Pyramimonadales</taxon>
        <taxon>Pyramimonadaceae</taxon>
        <taxon>Cymbomonas</taxon>
    </lineage>
</organism>
<evidence type="ECO:0000256" key="9">
    <source>
        <dbReference type="ARBA" id="ARBA00023136"/>
    </source>
</evidence>
<dbReference type="Gene3D" id="1.50.40.10">
    <property type="entry name" value="Mitochondrial carrier domain"/>
    <property type="match status" value="1"/>
</dbReference>
<dbReference type="PANTHER" id="PTHR45618">
    <property type="entry name" value="MITOCHONDRIAL DICARBOXYLATE CARRIER-RELATED"/>
    <property type="match status" value="1"/>
</dbReference>
<dbReference type="Pfam" id="PF00153">
    <property type="entry name" value="Mito_carr"/>
    <property type="match status" value="3"/>
</dbReference>
<keyword evidence="7 12" id="KW-1133">Transmembrane helix</keyword>
<keyword evidence="6" id="KW-0999">Mitochondrion inner membrane</keyword>
<comment type="similarity">
    <text evidence="2 11">Belongs to the mitochondrial carrier (TC 2.A.29) family.</text>
</comment>
<dbReference type="InterPro" id="IPR023395">
    <property type="entry name" value="MCP_dom_sf"/>
</dbReference>
<evidence type="ECO:0000256" key="2">
    <source>
        <dbReference type="ARBA" id="ARBA00006375"/>
    </source>
</evidence>
<dbReference type="Proteomes" id="UP001190700">
    <property type="component" value="Unassembled WGS sequence"/>
</dbReference>
<feature type="repeat" description="Solcar" evidence="10">
    <location>
        <begin position="204"/>
        <end position="294"/>
    </location>
</feature>
<gene>
    <name evidence="13" type="ORF">CYMTET_39874</name>
</gene>
<keyword evidence="3 11" id="KW-0813">Transport</keyword>
<dbReference type="InterPro" id="IPR018108">
    <property type="entry name" value="MCP_transmembrane"/>
</dbReference>
<sequence length="296" mass="31763">MTDSSAWKAARPFVLGGASGMMATCVIQPIDMIKVQKQLAEGAVPSTGKVVKDIMAKDGVAGFYRGLSAGIFRQATYTTARMGLFNEFQKIAKQGQAPGEKIPIWKTFLCGMSAGALGAVVGNPADLSLIRMQADSSLPEAQRRNYKGVFDALFRIAKEEGIMGWFSGCAPTVVRAAVLNTGMFVSQDVAKNQLSAALGKPKNDLYYVEAPASMIAGFFAAACSLPLDMIKTRIQKMKPDAEGKLPYSGNIDCAMKILKQEGPLGFYKGFGTFLIRIGPHVSLTLVTLDFLKKTLP</sequence>
<evidence type="ECO:0000256" key="6">
    <source>
        <dbReference type="ARBA" id="ARBA00022792"/>
    </source>
</evidence>
<evidence type="ECO:0000256" key="12">
    <source>
        <dbReference type="SAM" id="Phobius"/>
    </source>
</evidence>
<keyword evidence="5" id="KW-0677">Repeat</keyword>
<evidence type="ECO:0000313" key="14">
    <source>
        <dbReference type="Proteomes" id="UP001190700"/>
    </source>
</evidence>
<comment type="subcellular location">
    <subcellularLocation>
        <location evidence="1">Mitochondrion inner membrane</location>
        <topology evidence="1">Multi-pass membrane protein</topology>
    </subcellularLocation>
</comment>
<reference evidence="13 14" key="1">
    <citation type="journal article" date="2015" name="Genome Biol. Evol.">
        <title>Comparative Genomics of a Bacterivorous Green Alga Reveals Evolutionary Causalities and Consequences of Phago-Mixotrophic Mode of Nutrition.</title>
        <authorList>
            <person name="Burns J.A."/>
            <person name="Paasch A."/>
            <person name="Narechania A."/>
            <person name="Kim E."/>
        </authorList>
    </citation>
    <scope>NUCLEOTIDE SEQUENCE [LARGE SCALE GENOMIC DNA]</scope>
    <source>
        <strain evidence="13 14">PLY_AMNH</strain>
    </source>
</reference>
<feature type="repeat" description="Solcar" evidence="10">
    <location>
        <begin position="102"/>
        <end position="193"/>
    </location>
</feature>
<evidence type="ECO:0000256" key="3">
    <source>
        <dbReference type="ARBA" id="ARBA00022448"/>
    </source>
</evidence>
<evidence type="ECO:0000256" key="10">
    <source>
        <dbReference type="PROSITE-ProRule" id="PRU00282"/>
    </source>
</evidence>
<feature type="transmembrane region" description="Helical" evidence="12">
    <location>
        <begin position="205"/>
        <end position="227"/>
    </location>
</feature>
<keyword evidence="4 10" id="KW-0812">Transmembrane</keyword>
<evidence type="ECO:0000256" key="11">
    <source>
        <dbReference type="RuleBase" id="RU000488"/>
    </source>
</evidence>
<name>A0AAE0F3J5_9CHLO</name>
<dbReference type="EMBL" id="LGRX02026507">
    <property type="protein sequence ID" value="KAK3250761.1"/>
    <property type="molecule type" value="Genomic_DNA"/>
</dbReference>
<dbReference type="SUPFAM" id="SSF103506">
    <property type="entry name" value="Mitochondrial carrier"/>
    <property type="match status" value="1"/>
</dbReference>